<keyword evidence="3" id="KW-0378">Hydrolase</keyword>
<keyword evidence="6" id="KW-1185">Reference proteome</keyword>
<dbReference type="InterPro" id="IPR013780">
    <property type="entry name" value="Glyco_hydro_b"/>
</dbReference>
<protein>
    <recommendedName>
        <fullName evidence="3">Alpha-amylase</fullName>
        <ecNumber evidence="3">3.2.1.1</ecNumber>
    </recommendedName>
</protein>
<accession>A0ABX0H2V8</accession>
<organism evidence="5 6">
    <name type="scientific">Motilibacter deserti</name>
    <dbReference type="NCBI Taxonomy" id="2714956"/>
    <lineage>
        <taxon>Bacteria</taxon>
        <taxon>Bacillati</taxon>
        <taxon>Actinomycetota</taxon>
        <taxon>Actinomycetes</taxon>
        <taxon>Motilibacterales</taxon>
        <taxon>Motilibacteraceae</taxon>
        <taxon>Motilibacter</taxon>
    </lineage>
</organism>
<evidence type="ECO:0000313" key="5">
    <source>
        <dbReference type="EMBL" id="NHC16201.1"/>
    </source>
</evidence>
<gene>
    <name evidence="5" type="ORF">G9H71_20655</name>
</gene>
<dbReference type="Gene3D" id="3.20.20.80">
    <property type="entry name" value="Glycosidases"/>
    <property type="match status" value="1"/>
</dbReference>
<dbReference type="InterPro" id="IPR006047">
    <property type="entry name" value="GH13_cat_dom"/>
</dbReference>
<feature type="domain" description="Glycosyl hydrolase family 13 catalytic" evidence="4">
    <location>
        <begin position="22"/>
        <end position="423"/>
    </location>
</feature>
<dbReference type="Pfam" id="PF22157">
    <property type="entry name" value="SupH-like_C"/>
    <property type="match status" value="1"/>
</dbReference>
<dbReference type="SUPFAM" id="SSF51445">
    <property type="entry name" value="(Trans)glycosidases"/>
    <property type="match status" value="1"/>
</dbReference>
<dbReference type="InterPro" id="IPR017853">
    <property type="entry name" value="GH"/>
</dbReference>
<dbReference type="EMBL" id="JAANNP010000107">
    <property type="protein sequence ID" value="NHC16201.1"/>
    <property type="molecule type" value="Genomic_DNA"/>
</dbReference>
<dbReference type="SUPFAM" id="SSF51011">
    <property type="entry name" value="Glycosyl hydrolase domain"/>
    <property type="match status" value="1"/>
</dbReference>
<dbReference type="Gene3D" id="3.90.400.10">
    <property type="entry name" value="Oligo-1,6-glucosidase, Domain 2"/>
    <property type="match status" value="1"/>
</dbReference>
<evidence type="ECO:0000256" key="2">
    <source>
        <dbReference type="RuleBase" id="RU003615"/>
    </source>
</evidence>
<proteinExistence type="inferred from homology"/>
<keyword evidence="3" id="KW-0326">Glycosidase</keyword>
<comment type="catalytic activity">
    <reaction evidence="3">
        <text>Endohydrolysis of (1-&gt;4)-alpha-D-glucosidic linkages in polysaccharides containing three or more (1-&gt;4)-alpha-linked D-glucose units.</text>
        <dbReference type="EC" id="3.2.1.1"/>
    </reaction>
</comment>
<evidence type="ECO:0000256" key="1">
    <source>
        <dbReference type="ARBA" id="ARBA00008061"/>
    </source>
</evidence>
<reference evidence="5 6" key="1">
    <citation type="submission" date="2020-03" db="EMBL/GenBank/DDBJ databases">
        <title>Two novel Motilibacter sp.</title>
        <authorList>
            <person name="Liu S."/>
        </authorList>
    </citation>
    <scope>NUCLEOTIDE SEQUENCE [LARGE SCALE GENOMIC DNA]</scope>
    <source>
        <strain evidence="5 6">E257</strain>
    </source>
</reference>
<dbReference type="InterPro" id="IPR054049">
    <property type="entry name" value="SupH-like_C"/>
</dbReference>
<comment type="similarity">
    <text evidence="1 2">Belongs to the glycosyl hydrolase 13 family.</text>
</comment>
<dbReference type="InterPro" id="IPR006046">
    <property type="entry name" value="Alpha_amylase"/>
</dbReference>
<dbReference type="PANTHER" id="PTHR10357:SF219">
    <property type="entry name" value="MALTOSE ALPHA-D-GLUCOSYLTRANSFERASE"/>
    <property type="match status" value="1"/>
</dbReference>
<sequence>MRTSETADVWWKSAVVYCLDVETYLDWDGDGYGDFAGLTQRVDYLADLGVTCVWLMPFYPSPERDDGYDITDFYSVDPRLGTLGDLVEFVRTARDRGIRVIADLVVNHTSVQHPWFQSARSSRDSPYRDWYVWRDEPPANASEGVVFPDVEDSVWTYDEEAGQYYQHQFYRQQPDLNITNPAVRNEIARITSVWTQLGLSGFRVDAVPFLLETGAVPHGDEKLPRPHDYLRDLRTFLTRRDGGVTLLGEVNLPYDQTAEFFGSADGDELTVIFDFNGMQALWLAMARQDSSPLVHAVRARPEPPKDCQWATFVRNHDELTLDKLTLSERQEVFDAFGPKKSMQLYDRGLRRRVPPMLDGDQDRVRLVYSMLFALPGTPTLFYGEEIGMGEDLRAEGRMAVRTPMQWTPEPNGGFSPPGVEPARATIPEGDFGPEQVNVRDQRRDPGSLLTYLRTLISRYRECPELSWGSAEVLETDAPGVLVLRNDWERGTVVTLHNLAADRVDVTVPLLWCEPGSRVVDLDTTEEWPVPEDGSLHLSLGRYGHRWLRVLGPRDRMLV</sequence>
<dbReference type="Pfam" id="PF00128">
    <property type="entry name" value="Alpha-amylase"/>
    <property type="match status" value="2"/>
</dbReference>
<dbReference type="Gene3D" id="2.60.40.1180">
    <property type="entry name" value="Golgi alpha-mannosidase II"/>
    <property type="match status" value="1"/>
</dbReference>
<dbReference type="SMART" id="SM00642">
    <property type="entry name" value="Aamy"/>
    <property type="match status" value="1"/>
</dbReference>
<evidence type="ECO:0000313" key="6">
    <source>
        <dbReference type="Proteomes" id="UP000800981"/>
    </source>
</evidence>
<comment type="caution">
    <text evidence="5">The sequence shown here is derived from an EMBL/GenBank/DDBJ whole genome shotgun (WGS) entry which is preliminary data.</text>
</comment>
<evidence type="ECO:0000256" key="3">
    <source>
        <dbReference type="RuleBase" id="RU361134"/>
    </source>
</evidence>
<dbReference type="Proteomes" id="UP000800981">
    <property type="component" value="Unassembled WGS sequence"/>
</dbReference>
<dbReference type="EC" id="3.2.1.1" evidence="3"/>
<dbReference type="PANTHER" id="PTHR10357">
    <property type="entry name" value="ALPHA-AMYLASE FAMILY MEMBER"/>
    <property type="match status" value="1"/>
</dbReference>
<keyword evidence="3" id="KW-0119">Carbohydrate metabolism</keyword>
<dbReference type="PRINTS" id="PR00110">
    <property type="entry name" value="ALPHAAMYLASE"/>
</dbReference>
<evidence type="ECO:0000259" key="4">
    <source>
        <dbReference type="SMART" id="SM00642"/>
    </source>
</evidence>
<dbReference type="RefSeq" id="WP_166284662.1">
    <property type="nucleotide sequence ID" value="NZ_JAANNP010000107.1"/>
</dbReference>
<dbReference type="InterPro" id="IPR045857">
    <property type="entry name" value="O16G_dom_2"/>
</dbReference>
<name>A0ABX0H2V8_9ACTN</name>
<dbReference type="CDD" id="cd11334">
    <property type="entry name" value="AmyAc_TreS"/>
    <property type="match status" value="1"/>
</dbReference>